<reference evidence="2 3" key="1">
    <citation type="submission" date="2017-09" db="EMBL/GenBank/DDBJ databases">
        <authorList>
            <person name="Varghese N."/>
            <person name="Submissions S."/>
        </authorList>
    </citation>
    <scope>NUCLEOTIDE SEQUENCE [LARGE SCALE GENOMIC DNA]</scope>
    <source>
        <strain evidence="2 3">OK806</strain>
    </source>
</reference>
<proteinExistence type="predicted"/>
<dbReference type="Proteomes" id="UP000219522">
    <property type="component" value="Unassembled WGS sequence"/>
</dbReference>
<keyword evidence="1" id="KW-0812">Transmembrane</keyword>
<evidence type="ECO:0000256" key="1">
    <source>
        <dbReference type="SAM" id="Phobius"/>
    </source>
</evidence>
<comment type="caution">
    <text evidence="2">The sequence shown here is derived from an EMBL/GenBank/DDBJ whole genome shotgun (WGS) entry which is preliminary data.</text>
</comment>
<dbReference type="InterPro" id="IPR003004">
    <property type="entry name" value="GspF/PilC"/>
</dbReference>
<accession>A0A7Z7I793</accession>
<evidence type="ECO:0000313" key="2">
    <source>
        <dbReference type="EMBL" id="SOE80448.1"/>
    </source>
</evidence>
<dbReference type="GO" id="GO:0015628">
    <property type="term" value="P:protein secretion by the type II secretion system"/>
    <property type="evidence" value="ECO:0007669"/>
    <property type="project" value="TreeGrafter"/>
</dbReference>
<dbReference type="EMBL" id="OCSU01000002">
    <property type="protein sequence ID" value="SOE80448.1"/>
    <property type="molecule type" value="Genomic_DNA"/>
</dbReference>
<name>A0A7Z7I793_9BURK</name>
<feature type="transmembrane region" description="Helical" evidence="1">
    <location>
        <begin position="25"/>
        <end position="46"/>
    </location>
</feature>
<keyword evidence="1" id="KW-1133">Transmembrane helix</keyword>
<organism evidence="2 3">
    <name type="scientific">Caballeronia arationis</name>
    <dbReference type="NCBI Taxonomy" id="1777142"/>
    <lineage>
        <taxon>Bacteria</taxon>
        <taxon>Pseudomonadati</taxon>
        <taxon>Pseudomonadota</taxon>
        <taxon>Betaproteobacteria</taxon>
        <taxon>Burkholderiales</taxon>
        <taxon>Burkholderiaceae</taxon>
        <taxon>Caballeronia</taxon>
    </lineage>
</organism>
<keyword evidence="3" id="KW-1185">Reference proteome</keyword>
<gene>
    <name evidence="2" type="ORF">SAMN05446927_3673</name>
</gene>
<evidence type="ECO:0008006" key="4">
    <source>
        <dbReference type="Google" id="ProtNLM"/>
    </source>
</evidence>
<protein>
    <recommendedName>
        <fullName evidence="4">Type II secretion system protein</fullName>
    </recommendedName>
</protein>
<dbReference type="PANTHER" id="PTHR30012:SF7">
    <property type="entry name" value="PROTEIN TRANSPORT PROTEIN HOFC HOMOLOG"/>
    <property type="match status" value="1"/>
</dbReference>
<dbReference type="PANTHER" id="PTHR30012">
    <property type="entry name" value="GENERAL SECRETION PATHWAY PROTEIN"/>
    <property type="match status" value="1"/>
</dbReference>
<evidence type="ECO:0000313" key="3">
    <source>
        <dbReference type="Proteomes" id="UP000219522"/>
    </source>
</evidence>
<dbReference type="GO" id="GO:0005886">
    <property type="term" value="C:plasma membrane"/>
    <property type="evidence" value="ECO:0007669"/>
    <property type="project" value="TreeGrafter"/>
</dbReference>
<dbReference type="AlphaFoldDB" id="A0A7Z7I793"/>
<keyword evidence="1" id="KW-0472">Membrane</keyword>
<sequence length="52" mass="5440">MDLATLGDRQVDDRIGTFASLCEPVVIVVLGALVGGLVIAMYLPIIQLGNVV</sequence>